<evidence type="ECO:0000256" key="7">
    <source>
        <dbReference type="RuleBase" id="RU363032"/>
    </source>
</evidence>
<evidence type="ECO:0000256" key="1">
    <source>
        <dbReference type="ARBA" id="ARBA00004651"/>
    </source>
</evidence>
<keyword evidence="5 7" id="KW-1133">Transmembrane helix</keyword>
<evidence type="ECO:0000313" key="10">
    <source>
        <dbReference type="Proteomes" id="UP000094622"/>
    </source>
</evidence>
<dbReference type="InterPro" id="IPR035906">
    <property type="entry name" value="MetI-like_sf"/>
</dbReference>
<dbReference type="Proteomes" id="UP000094622">
    <property type="component" value="Unassembled WGS sequence"/>
</dbReference>
<evidence type="ECO:0000313" key="9">
    <source>
        <dbReference type="EMBL" id="ODN71767.1"/>
    </source>
</evidence>
<keyword evidence="4 7" id="KW-0812">Transmembrane</keyword>
<keyword evidence="3" id="KW-1003">Cell membrane</keyword>
<dbReference type="InterPro" id="IPR050366">
    <property type="entry name" value="BP-dependent_transpt_permease"/>
</dbReference>
<dbReference type="PATRIC" id="fig|1439726.3.peg.951"/>
<dbReference type="InterPro" id="IPR000515">
    <property type="entry name" value="MetI-like"/>
</dbReference>
<dbReference type="Pfam" id="PF00528">
    <property type="entry name" value="BPD_transp_1"/>
    <property type="match status" value="1"/>
</dbReference>
<dbReference type="Pfam" id="PF12911">
    <property type="entry name" value="OppC_N"/>
    <property type="match status" value="1"/>
</dbReference>
<dbReference type="PANTHER" id="PTHR43386">
    <property type="entry name" value="OLIGOPEPTIDE TRANSPORT SYSTEM PERMEASE PROTEIN APPC"/>
    <property type="match status" value="1"/>
</dbReference>
<dbReference type="RefSeq" id="WP_141703398.1">
    <property type="nucleotide sequence ID" value="NZ_MCRJ01000014.1"/>
</dbReference>
<dbReference type="SUPFAM" id="SSF161098">
    <property type="entry name" value="MetI-like"/>
    <property type="match status" value="1"/>
</dbReference>
<keyword evidence="10" id="KW-1185">Reference proteome</keyword>
<gene>
    <name evidence="9" type="primary">dppC_1</name>
    <name evidence="9" type="ORF">A6302_00910</name>
</gene>
<dbReference type="AlphaFoldDB" id="A0A1E3H619"/>
<accession>A0A1E3H619</accession>
<reference evidence="9 10" key="1">
    <citation type="submission" date="2016-07" db="EMBL/GenBank/DDBJ databases">
        <title>Draft Genome Sequence of Methylobrevis pamukkalensis PK2.</title>
        <authorList>
            <person name="Vasilenko O.V."/>
            <person name="Doronina N.V."/>
            <person name="Shmareva M.N."/>
            <person name="Tarlachkov S.V."/>
            <person name="Mustakhimov I."/>
            <person name="Trotsenko Y.A."/>
        </authorList>
    </citation>
    <scope>NUCLEOTIDE SEQUENCE [LARGE SCALE GENOMIC DNA]</scope>
    <source>
        <strain evidence="9 10">PK2</strain>
    </source>
</reference>
<dbReference type="InterPro" id="IPR025966">
    <property type="entry name" value="OppC_N"/>
</dbReference>
<evidence type="ECO:0000256" key="5">
    <source>
        <dbReference type="ARBA" id="ARBA00022989"/>
    </source>
</evidence>
<dbReference type="Gene3D" id="1.10.3720.10">
    <property type="entry name" value="MetI-like"/>
    <property type="match status" value="1"/>
</dbReference>
<protein>
    <submittedName>
        <fullName evidence="9">Dipeptide transport system permease protein DppC</fullName>
    </submittedName>
</protein>
<dbReference type="PANTHER" id="PTHR43386:SF25">
    <property type="entry name" value="PEPTIDE ABC TRANSPORTER PERMEASE PROTEIN"/>
    <property type="match status" value="1"/>
</dbReference>
<sequence>MALANDLTRIAPRPARRRTVNWPLAVGGTIVGLVLVMALAAPLLAPYSPYDQSLVSRLLPPAWVEGGNPAHLLGTDHLGRDYLSRLIYGARVSLSIGLVTILISGSIGVTLGVLAGYFGGRVDTLVTYLVTVRLAMPAVIVALAIVALVGNSFQTIMTVLGLLLWDQFAIVSRSVTRQIVSQDYIMAARSMGMPTAKIIVSDLLPNLMPMVVVVATVEMASAIMVESSLSFLGLGVQPPTLPGG</sequence>
<feature type="transmembrane region" description="Helical" evidence="7">
    <location>
        <begin position="125"/>
        <end position="147"/>
    </location>
</feature>
<evidence type="ECO:0000256" key="3">
    <source>
        <dbReference type="ARBA" id="ARBA00022475"/>
    </source>
</evidence>
<organism evidence="9 10">
    <name type="scientific">Methylobrevis pamukkalensis</name>
    <dbReference type="NCBI Taxonomy" id="1439726"/>
    <lineage>
        <taxon>Bacteria</taxon>
        <taxon>Pseudomonadati</taxon>
        <taxon>Pseudomonadota</taxon>
        <taxon>Alphaproteobacteria</taxon>
        <taxon>Hyphomicrobiales</taxon>
        <taxon>Pleomorphomonadaceae</taxon>
        <taxon>Methylobrevis</taxon>
    </lineage>
</organism>
<evidence type="ECO:0000256" key="6">
    <source>
        <dbReference type="ARBA" id="ARBA00023136"/>
    </source>
</evidence>
<dbReference type="OrthoDB" id="9766870at2"/>
<comment type="caution">
    <text evidence="9">The sequence shown here is derived from an EMBL/GenBank/DDBJ whole genome shotgun (WGS) entry which is preliminary data.</text>
</comment>
<dbReference type="GO" id="GO:0005886">
    <property type="term" value="C:plasma membrane"/>
    <property type="evidence" value="ECO:0007669"/>
    <property type="project" value="UniProtKB-SubCell"/>
</dbReference>
<feature type="transmembrane region" description="Helical" evidence="7">
    <location>
        <begin position="203"/>
        <end position="225"/>
    </location>
</feature>
<name>A0A1E3H619_9HYPH</name>
<evidence type="ECO:0000256" key="4">
    <source>
        <dbReference type="ARBA" id="ARBA00022692"/>
    </source>
</evidence>
<feature type="transmembrane region" description="Helical" evidence="7">
    <location>
        <begin position="20"/>
        <end position="45"/>
    </location>
</feature>
<keyword evidence="2 7" id="KW-0813">Transport</keyword>
<comment type="subcellular location">
    <subcellularLocation>
        <location evidence="1 7">Cell membrane</location>
        <topology evidence="1 7">Multi-pass membrane protein</topology>
    </subcellularLocation>
</comment>
<comment type="similarity">
    <text evidence="7">Belongs to the binding-protein-dependent transport system permease family.</text>
</comment>
<feature type="transmembrane region" description="Helical" evidence="7">
    <location>
        <begin position="153"/>
        <end position="171"/>
    </location>
</feature>
<dbReference type="CDD" id="cd06261">
    <property type="entry name" value="TM_PBP2"/>
    <property type="match status" value="1"/>
</dbReference>
<dbReference type="GO" id="GO:0055085">
    <property type="term" value="P:transmembrane transport"/>
    <property type="evidence" value="ECO:0007669"/>
    <property type="project" value="InterPro"/>
</dbReference>
<feature type="domain" description="ABC transmembrane type-1" evidence="8">
    <location>
        <begin position="90"/>
        <end position="244"/>
    </location>
</feature>
<evidence type="ECO:0000256" key="2">
    <source>
        <dbReference type="ARBA" id="ARBA00022448"/>
    </source>
</evidence>
<dbReference type="PROSITE" id="PS50928">
    <property type="entry name" value="ABC_TM1"/>
    <property type="match status" value="1"/>
</dbReference>
<keyword evidence="6 7" id="KW-0472">Membrane</keyword>
<evidence type="ECO:0000259" key="8">
    <source>
        <dbReference type="PROSITE" id="PS50928"/>
    </source>
</evidence>
<dbReference type="EMBL" id="MCRJ01000014">
    <property type="protein sequence ID" value="ODN71767.1"/>
    <property type="molecule type" value="Genomic_DNA"/>
</dbReference>
<feature type="transmembrane region" description="Helical" evidence="7">
    <location>
        <begin position="92"/>
        <end position="118"/>
    </location>
</feature>
<proteinExistence type="inferred from homology"/>